<keyword evidence="7 8" id="KW-0093">Biotin biosynthesis</keyword>
<reference evidence="10 11" key="1">
    <citation type="submission" date="2020-06" db="EMBL/GenBank/DDBJ databases">
        <title>Interaction of electrochemicaly active bacteria, Geobacter bremensis R4 on different carbon anode.</title>
        <authorList>
            <person name="Meng L."/>
            <person name="Yoshida N."/>
        </authorList>
    </citation>
    <scope>NUCLEOTIDE SEQUENCE [LARGE SCALE GENOMIC DNA]</scope>
    <source>
        <strain evidence="10 11">R4</strain>
    </source>
</reference>
<dbReference type="GO" id="GO:0009102">
    <property type="term" value="P:biotin biosynthetic process"/>
    <property type="evidence" value="ECO:0007669"/>
    <property type="project" value="UniProtKB-UniRule"/>
</dbReference>
<comment type="pathway">
    <text evidence="2 8">Cofactor biosynthesis; biotin biosynthesis.</text>
</comment>
<dbReference type="InterPro" id="IPR013216">
    <property type="entry name" value="Methyltransf_11"/>
</dbReference>
<dbReference type="Pfam" id="PF08241">
    <property type="entry name" value="Methyltransf_11"/>
    <property type="match status" value="1"/>
</dbReference>
<dbReference type="CDD" id="cd02440">
    <property type="entry name" value="AdoMet_MTases"/>
    <property type="match status" value="1"/>
</dbReference>
<accession>A0A6S6M493</accession>
<name>A0A6S6M493_9BACT</name>
<evidence type="ECO:0000313" key="10">
    <source>
        <dbReference type="EMBL" id="BCG48548.1"/>
    </source>
</evidence>
<protein>
    <recommendedName>
        <fullName evidence="3 8">Malonyl-[acyl-carrier protein] O-methyltransferase</fullName>
        <shortName evidence="8">Malonyl-ACP O-methyltransferase</shortName>
        <ecNumber evidence="3 8">2.1.1.197</ecNumber>
    </recommendedName>
    <alternativeName>
        <fullName evidence="8">Biotin synthesis protein BioC</fullName>
    </alternativeName>
</protein>
<evidence type="ECO:0000256" key="2">
    <source>
        <dbReference type="ARBA" id="ARBA00004746"/>
    </source>
</evidence>
<evidence type="ECO:0000256" key="6">
    <source>
        <dbReference type="ARBA" id="ARBA00022691"/>
    </source>
</evidence>
<proteinExistence type="inferred from homology"/>
<evidence type="ECO:0000256" key="5">
    <source>
        <dbReference type="ARBA" id="ARBA00022679"/>
    </source>
</evidence>
<organism evidence="10 11">
    <name type="scientific">Citrifermentans bremense</name>
    <dbReference type="NCBI Taxonomy" id="60035"/>
    <lineage>
        <taxon>Bacteria</taxon>
        <taxon>Pseudomonadati</taxon>
        <taxon>Thermodesulfobacteriota</taxon>
        <taxon>Desulfuromonadia</taxon>
        <taxon>Geobacterales</taxon>
        <taxon>Geobacteraceae</taxon>
        <taxon>Citrifermentans</taxon>
    </lineage>
</organism>
<dbReference type="AlphaFoldDB" id="A0A6S6M493"/>
<dbReference type="InterPro" id="IPR050602">
    <property type="entry name" value="Malonyl-ACP_OMT"/>
</dbReference>
<dbReference type="GO" id="GO:0032259">
    <property type="term" value="P:methylation"/>
    <property type="evidence" value="ECO:0007669"/>
    <property type="project" value="UniProtKB-KW"/>
</dbReference>
<feature type="domain" description="Methyltransferase type 11" evidence="9">
    <location>
        <begin position="50"/>
        <end position="145"/>
    </location>
</feature>
<keyword evidence="11" id="KW-1185">Reference proteome</keyword>
<dbReference type="Proteomes" id="UP000515472">
    <property type="component" value="Chromosome"/>
</dbReference>
<dbReference type="GO" id="GO:0010340">
    <property type="term" value="F:carboxyl-O-methyltransferase activity"/>
    <property type="evidence" value="ECO:0007669"/>
    <property type="project" value="UniProtKB-UniRule"/>
</dbReference>
<evidence type="ECO:0000256" key="7">
    <source>
        <dbReference type="ARBA" id="ARBA00022756"/>
    </source>
</evidence>
<dbReference type="GO" id="GO:0102130">
    <property type="term" value="F:malonyl-CoA methyltransferase activity"/>
    <property type="evidence" value="ECO:0007669"/>
    <property type="project" value="UniProtKB-EC"/>
</dbReference>
<dbReference type="Gene3D" id="3.40.50.150">
    <property type="entry name" value="Vaccinia Virus protein VP39"/>
    <property type="match status" value="1"/>
</dbReference>
<evidence type="ECO:0000256" key="4">
    <source>
        <dbReference type="ARBA" id="ARBA00022603"/>
    </source>
</evidence>
<evidence type="ECO:0000313" key="11">
    <source>
        <dbReference type="Proteomes" id="UP000515472"/>
    </source>
</evidence>
<dbReference type="UniPathway" id="UPA00078"/>
<keyword evidence="4 8" id="KW-0489">Methyltransferase</keyword>
<dbReference type="EMBL" id="AP023213">
    <property type="protein sequence ID" value="BCG48548.1"/>
    <property type="molecule type" value="Genomic_DNA"/>
</dbReference>
<dbReference type="PANTHER" id="PTHR13090:SF1">
    <property type="entry name" value="ARGININE-HYDROXYLASE NDUFAF5, MITOCHONDRIAL"/>
    <property type="match status" value="1"/>
</dbReference>
<gene>
    <name evidence="8" type="primary">bioC</name>
    <name evidence="10" type="ORF">GEOBRER4_n3444</name>
</gene>
<keyword evidence="6 8" id="KW-0949">S-adenosyl-L-methionine</keyword>
<evidence type="ECO:0000256" key="1">
    <source>
        <dbReference type="ARBA" id="ARBA00000852"/>
    </source>
</evidence>
<dbReference type="GO" id="GO:0008757">
    <property type="term" value="F:S-adenosylmethionine-dependent methyltransferase activity"/>
    <property type="evidence" value="ECO:0007669"/>
    <property type="project" value="InterPro"/>
</dbReference>
<dbReference type="PANTHER" id="PTHR13090">
    <property type="entry name" value="ARGININE-HYDROXYLASE NDUFAF5, MITOCHONDRIAL"/>
    <property type="match status" value="1"/>
</dbReference>
<sequence length="267" mass="29038">MAAEIDRQKVRDSFHRQANDYDCHAVVQCRVVAKVVDMLQAQQLTPARILDVGAGTGRLLGRVTELYPEASAVGADLAPGMCRAAAENLAGKRVQMVNADAENLPFAPESFDLVLSTSTYQWLSSLDQAFGEARRVLAPRGLFCFALFGEKTLFELRDSYRSALSGGADRSHSFFSKSEVEEALQRVGFTGATVTSELEVEMHPDVPELLRSLKRIGAGSTAPVAASGLSERRIMLDMMAAYRKEFGAKDGIPATYEVIYGLARKPG</sequence>
<evidence type="ECO:0000256" key="3">
    <source>
        <dbReference type="ARBA" id="ARBA00012327"/>
    </source>
</evidence>
<dbReference type="EC" id="2.1.1.197" evidence="3 8"/>
<evidence type="ECO:0000256" key="8">
    <source>
        <dbReference type="HAMAP-Rule" id="MF_00835"/>
    </source>
</evidence>
<comment type="catalytic activity">
    <reaction evidence="1 8">
        <text>malonyl-[ACP] + S-adenosyl-L-methionine = malonyl-[ACP] methyl ester + S-adenosyl-L-homocysteine</text>
        <dbReference type="Rhea" id="RHEA:17105"/>
        <dbReference type="Rhea" id="RHEA-COMP:9623"/>
        <dbReference type="Rhea" id="RHEA-COMP:9954"/>
        <dbReference type="ChEBI" id="CHEBI:57856"/>
        <dbReference type="ChEBI" id="CHEBI:59789"/>
        <dbReference type="ChEBI" id="CHEBI:78449"/>
        <dbReference type="ChEBI" id="CHEBI:78845"/>
        <dbReference type="EC" id="2.1.1.197"/>
    </reaction>
</comment>
<comment type="function">
    <text evidence="8">Converts the free carboxyl group of a malonyl-thioester to its methyl ester by transfer of a methyl group from S-adenosyl-L-methionine (SAM). It allows to synthesize pimeloyl-ACP via the fatty acid synthetic pathway.</text>
</comment>
<keyword evidence="5 8" id="KW-0808">Transferase</keyword>
<dbReference type="SUPFAM" id="SSF53335">
    <property type="entry name" value="S-adenosyl-L-methionine-dependent methyltransferases"/>
    <property type="match status" value="1"/>
</dbReference>
<evidence type="ECO:0000259" key="9">
    <source>
        <dbReference type="Pfam" id="PF08241"/>
    </source>
</evidence>
<dbReference type="HAMAP" id="MF_00835">
    <property type="entry name" value="BioC"/>
    <property type="match status" value="1"/>
</dbReference>
<dbReference type="InterPro" id="IPR011814">
    <property type="entry name" value="BioC"/>
</dbReference>
<dbReference type="KEGG" id="gbn:GEOBRER4_32980"/>
<dbReference type="RefSeq" id="WP_185243233.1">
    <property type="nucleotide sequence ID" value="NZ_AP023213.1"/>
</dbReference>
<comment type="similarity">
    <text evidence="8">Belongs to the methyltransferase superfamily.</text>
</comment>
<dbReference type="InterPro" id="IPR029063">
    <property type="entry name" value="SAM-dependent_MTases_sf"/>
</dbReference>